<feature type="domain" description="ELM2" evidence="13">
    <location>
        <begin position="161"/>
        <end position="272"/>
    </location>
</feature>
<keyword evidence="3" id="KW-0479">Metal-binding</keyword>
<dbReference type="PROSITE" id="PS00028">
    <property type="entry name" value="ZINC_FINGER_C2H2_1"/>
    <property type="match status" value="1"/>
</dbReference>
<dbReference type="CDD" id="cd11661">
    <property type="entry name" value="SANT_MTA3_like"/>
    <property type="match status" value="1"/>
</dbReference>
<dbReference type="InterPro" id="IPR001025">
    <property type="entry name" value="BAH_dom"/>
</dbReference>
<dbReference type="InterPro" id="IPR013087">
    <property type="entry name" value="Znf_C2H2_type"/>
</dbReference>
<protein>
    <recommendedName>
        <fullName evidence="17">Metastasis-associated protein MTA3</fullName>
    </recommendedName>
</protein>
<dbReference type="EMBL" id="CAXLJM020000046">
    <property type="protein sequence ID" value="CAL8111642.1"/>
    <property type="molecule type" value="Genomic_DNA"/>
</dbReference>
<evidence type="ECO:0008006" key="17">
    <source>
        <dbReference type="Google" id="ProtNLM"/>
    </source>
</evidence>
<dbReference type="PROSITE" id="PS51038">
    <property type="entry name" value="BAH"/>
    <property type="match status" value="1"/>
</dbReference>
<evidence type="ECO:0000256" key="5">
    <source>
        <dbReference type="ARBA" id="ARBA00022833"/>
    </source>
</evidence>
<reference evidence="15 16" key="1">
    <citation type="submission" date="2024-08" db="EMBL/GenBank/DDBJ databases">
        <authorList>
            <person name="Cucini C."/>
            <person name="Frati F."/>
        </authorList>
    </citation>
    <scope>NUCLEOTIDE SEQUENCE [LARGE SCALE GENOMIC DNA]</scope>
</reference>
<evidence type="ECO:0000256" key="7">
    <source>
        <dbReference type="ARBA" id="ARBA00023242"/>
    </source>
</evidence>
<dbReference type="PROSITE" id="PS51156">
    <property type="entry name" value="ELM2"/>
    <property type="match status" value="1"/>
</dbReference>
<dbReference type="SMART" id="SM00401">
    <property type="entry name" value="ZnF_GATA"/>
    <property type="match status" value="1"/>
</dbReference>
<gene>
    <name evidence="15" type="ORF">ODALV1_LOCUS15225</name>
</gene>
<dbReference type="InterPro" id="IPR035170">
    <property type="entry name" value="MTA1_R1"/>
</dbReference>
<dbReference type="SMART" id="SM00355">
    <property type="entry name" value="ZnF_C2H2"/>
    <property type="match status" value="1"/>
</dbReference>
<evidence type="ECO:0000256" key="1">
    <source>
        <dbReference type="ARBA" id="ARBA00004123"/>
    </source>
</evidence>
<dbReference type="PROSITE" id="PS50157">
    <property type="entry name" value="ZINC_FINGER_C2H2_2"/>
    <property type="match status" value="1"/>
</dbReference>
<dbReference type="PANTHER" id="PTHR10865:SF29">
    <property type="entry name" value="METASTASIS ASSOCIATED 1-LIKE, ISOFORM D"/>
    <property type="match status" value="1"/>
</dbReference>
<dbReference type="Pfam" id="PF01448">
    <property type="entry name" value="ELM2"/>
    <property type="match status" value="1"/>
</dbReference>
<dbReference type="InterPro" id="IPR001005">
    <property type="entry name" value="SANT/Myb"/>
</dbReference>
<evidence type="ECO:0000256" key="10">
    <source>
        <dbReference type="SAM" id="MobiDB-lite"/>
    </source>
</evidence>
<evidence type="ECO:0000256" key="2">
    <source>
        <dbReference type="ARBA" id="ARBA00022553"/>
    </source>
</evidence>
<evidence type="ECO:0000259" key="11">
    <source>
        <dbReference type="PROSITE" id="PS50157"/>
    </source>
</evidence>
<dbReference type="InterPro" id="IPR000679">
    <property type="entry name" value="Znf_GATA"/>
</dbReference>
<comment type="subcellular location">
    <subcellularLocation>
        <location evidence="1">Nucleus</location>
    </subcellularLocation>
</comment>
<evidence type="ECO:0000256" key="6">
    <source>
        <dbReference type="ARBA" id="ARBA00023125"/>
    </source>
</evidence>
<dbReference type="Pfam" id="PF00249">
    <property type="entry name" value="Myb_DNA-binding"/>
    <property type="match status" value="1"/>
</dbReference>
<dbReference type="Proteomes" id="UP001642540">
    <property type="component" value="Unassembled WGS sequence"/>
</dbReference>
<keyword evidence="6" id="KW-0238">DNA-binding</keyword>
<dbReference type="Pfam" id="PF01426">
    <property type="entry name" value="BAH"/>
    <property type="match status" value="1"/>
</dbReference>
<accession>A0ABP1QYI4</accession>
<dbReference type="CDD" id="cd04709">
    <property type="entry name" value="BAH_MTA"/>
    <property type="match status" value="1"/>
</dbReference>
<evidence type="ECO:0000313" key="15">
    <source>
        <dbReference type="EMBL" id="CAL8111642.1"/>
    </source>
</evidence>
<evidence type="ECO:0000259" key="14">
    <source>
        <dbReference type="PROSITE" id="PS51293"/>
    </source>
</evidence>
<name>A0ABP1QYI4_9HEXA</name>
<keyword evidence="5" id="KW-0862">Zinc</keyword>
<dbReference type="InterPro" id="IPR009057">
    <property type="entry name" value="Homeodomain-like_sf"/>
</dbReference>
<comment type="similarity">
    <text evidence="8">Belongs to the metastasis-associated protein family.</text>
</comment>
<keyword evidence="16" id="KW-1185">Reference proteome</keyword>
<dbReference type="SMART" id="SM00717">
    <property type="entry name" value="SANT"/>
    <property type="match status" value="1"/>
</dbReference>
<evidence type="ECO:0000256" key="4">
    <source>
        <dbReference type="ARBA" id="ARBA00022771"/>
    </source>
</evidence>
<dbReference type="Pfam" id="PF17226">
    <property type="entry name" value="MTA_R1"/>
    <property type="match status" value="1"/>
</dbReference>
<feature type="compositionally biased region" description="Low complexity" evidence="10">
    <location>
        <begin position="693"/>
        <end position="706"/>
    </location>
</feature>
<evidence type="ECO:0000313" key="16">
    <source>
        <dbReference type="Proteomes" id="UP001642540"/>
    </source>
</evidence>
<proteinExistence type="inferred from homology"/>
<dbReference type="SUPFAM" id="SSF46689">
    <property type="entry name" value="Homeodomain-like"/>
    <property type="match status" value="1"/>
</dbReference>
<dbReference type="PROSITE" id="PS51293">
    <property type="entry name" value="SANT"/>
    <property type="match status" value="1"/>
</dbReference>
<dbReference type="InterPro" id="IPR043151">
    <property type="entry name" value="BAH_sf"/>
</dbReference>
<dbReference type="InterPro" id="IPR040138">
    <property type="entry name" value="MIER/MTA"/>
</dbReference>
<dbReference type="InterPro" id="IPR017884">
    <property type="entry name" value="SANT_dom"/>
</dbReference>
<evidence type="ECO:0000256" key="8">
    <source>
        <dbReference type="ARBA" id="ARBA00093454"/>
    </source>
</evidence>
<sequence>MFNEKNTVSGDLKANMTTMYRVGDYVFFESSGNSPYQVRRIEELNKTPNGNVEAKVMCFFRRKDLPPSLTFLADRHQSALEEDEGKERESLTSKQKHILKHRELFLSRQVETLPATAIRGKCSVTLLNETESLLSYINKEDTFFYSLVYDPQQKTLLADRGEIRVGNRYQAEAAPLLKEGEVDTRNSEELETLIWTPDHGLTDKQIDQFLVISRSVGTFARALDCSSSVKQPSLHMSAAAASRDVTLFHAMDTLHQYSYNISAAISALVPSSGPVLCRDEMEEWSASEANLFEEALEKYGKDFTDIRSDFLPWKTLKNIVEYYYMWKTTDRYVQQKRVKAAEAESKLKQVYVPNYNKPNSAALSGNKNVLNGSSTPEPLIPGKPCESCSNVMSTQWFAWTGPTGAQARLCANCWNYWRKYGGFKAPNKLMEGEREVDLIKKPKQPSPEEPVVVAPVVVEIPPAVERPPGMIQPRIHRCAVAGCGKEFKMKNQLARHYAQNHGYSMRSGSPRPVMKTRTAFYLHTTPMTRVARRLCGDILKPRHAARAPFWPVNVMMIKQECQQRVTGKLPEELKQLVTGRKRQQPDAKVSEVAHTLGQSDRVTPEWLILTEKSKLPQPDVVAFPKPPKGPDGTLLYERVPDKVVAVVVNNLSPSSVVKKRSFEDVNGVDGESCPPTKRQAWDPSTPPPPNPPRSSSRGGSPLPLVSQHLPASSSMNIRTVLNHMNGNSKSKLASVTRLGSRKQIISWMDAPDDLYFYSTAATKKLRRSLSSNELRRLARTPTKKALNKSVLEVPPAVTVMPAAAAMAASALVVPPPRSPMPT</sequence>
<feature type="region of interest" description="Disordered" evidence="10">
    <location>
        <begin position="664"/>
        <end position="708"/>
    </location>
</feature>
<keyword evidence="2" id="KW-0597">Phosphoprotein</keyword>
<keyword evidence="7" id="KW-0539">Nucleus</keyword>
<keyword evidence="4 9" id="KW-0863">Zinc-finger</keyword>
<evidence type="ECO:0000259" key="12">
    <source>
        <dbReference type="PROSITE" id="PS51038"/>
    </source>
</evidence>
<evidence type="ECO:0000259" key="13">
    <source>
        <dbReference type="PROSITE" id="PS51156"/>
    </source>
</evidence>
<dbReference type="SMART" id="SM01189">
    <property type="entry name" value="ELM2"/>
    <property type="match status" value="1"/>
</dbReference>
<organism evidence="15 16">
    <name type="scientific">Orchesella dallaii</name>
    <dbReference type="NCBI Taxonomy" id="48710"/>
    <lineage>
        <taxon>Eukaryota</taxon>
        <taxon>Metazoa</taxon>
        <taxon>Ecdysozoa</taxon>
        <taxon>Arthropoda</taxon>
        <taxon>Hexapoda</taxon>
        <taxon>Collembola</taxon>
        <taxon>Entomobryomorpha</taxon>
        <taxon>Entomobryoidea</taxon>
        <taxon>Orchesellidae</taxon>
        <taxon>Orchesellinae</taxon>
        <taxon>Orchesella</taxon>
    </lineage>
</organism>
<comment type="caution">
    <text evidence="15">The sequence shown here is derived from an EMBL/GenBank/DDBJ whole genome shotgun (WGS) entry which is preliminary data.</text>
</comment>
<dbReference type="Gene3D" id="4.10.1240.50">
    <property type="match status" value="1"/>
</dbReference>
<evidence type="ECO:0000256" key="9">
    <source>
        <dbReference type="PROSITE-ProRule" id="PRU00042"/>
    </source>
</evidence>
<dbReference type="InterPro" id="IPR000949">
    <property type="entry name" value="ELM2_dom"/>
</dbReference>
<dbReference type="SMART" id="SM00439">
    <property type="entry name" value="BAH"/>
    <property type="match status" value="1"/>
</dbReference>
<feature type="domain" description="BAH" evidence="12">
    <location>
        <begin position="18"/>
        <end position="160"/>
    </location>
</feature>
<dbReference type="PANTHER" id="PTHR10865">
    <property type="entry name" value="METASTASIS-ASSOCIATED PROTEIN AND MESODERM INDUCTION EARLY RESPONSE PROTEIN"/>
    <property type="match status" value="1"/>
</dbReference>
<dbReference type="Gene3D" id="1.10.10.60">
    <property type="entry name" value="Homeodomain-like"/>
    <property type="match status" value="1"/>
</dbReference>
<evidence type="ECO:0000256" key="3">
    <source>
        <dbReference type="ARBA" id="ARBA00022723"/>
    </source>
</evidence>
<feature type="domain" description="SANT" evidence="14">
    <location>
        <begin position="279"/>
        <end position="331"/>
    </location>
</feature>
<feature type="domain" description="C2H2-type" evidence="11">
    <location>
        <begin position="476"/>
        <end position="501"/>
    </location>
</feature>
<dbReference type="Gene3D" id="2.30.30.490">
    <property type="match status" value="1"/>
</dbReference>
<dbReference type="SUPFAM" id="SSF82061">
    <property type="entry name" value="BAH domain"/>
    <property type="match status" value="1"/>
</dbReference>